<dbReference type="Pfam" id="PF07859">
    <property type="entry name" value="Abhydrolase_3"/>
    <property type="match status" value="1"/>
</dbReference>
<dbReference type="InterPro" id="IPR029058">
    <property type="entry name" value="AB_hydrolase_fold"/>
</dbReference>
<evidence type="ECO:0000259" key="2">
    <source>
        <dbReference type="Pfam" id="PF07859"/>
    </source>
</evidence>
<dbReference type="EMBL" id="NTHN01000598">
    <property type="protein sequence ID" value="PBD16646.1"/>
    <property type="molecule type" value="Genomic_DNA"/>
</dbReference>
<dbReference type="GO" id="GO:0016787">
    <property type="term" value="F:hydrolase activity"/>
    <property type="evidence" value="ECO:0007669"/>
    <property type="project" value="UniProtKB-KW"/>
</dbReference>
<reference evidence="4" key="1">
    <citation type="submission" date="2017-09" db="EMBL/GenBank/DDBJ databases">
        <title>Yangia sp. SAOS 153D whole genome sequencing.</title>
        <authorList>
            <person name="Verma A."/>
            <person name="Krishnamurthi S."/>
        </authorList>
    </citation>
    <scope>NUCLEOTIDE SEQUENCE [LARGE SCALE GENOMIC DNA]</scope>
    <source>
        <strain evidence="4">SAOS 153D</strain>
    </source>
</reference>
<dbReference type="InterPro" id="IPR050300">
    <property type="entry name" value="GDXG_lipolytic_enzyme"/>
</dbReference>
<dbReference type="PANTHER" id="PTHR48081">
    <property type="entry name" value="AB HYDROLASE SUPERFAMILY PROTEIN C4A8.06C"/>
    <property type="match status" value="1"/>
</dbReference>
<dbReference type="Proteomes" id="UP000217448">
    <property type="component" value="Unassembled WGS sequence"/>
</dbReference>
<evidence type="ECO:0000313" key="3">
    <source>
        <dbReference type="EMBL" id="MCT4371259.1"/>
    </source>
</evidence>
<dbReference type="Gene3D" id="3.40.50.1820">
    <property type="entry name" value="alpha/beta hydrolase"/>
    <property type="match status" value="1"/>
</dbReference>
<feature type="domain" description="Alpha/beta hydrolase fold-3" evidence="2">
    <location>
        <begin position="76"/>
        <end position="261"/>
    </location>
</feature>
<proteinExistence type="predicted"/>
<keyword evidence="5" id="KW-1185">Reference proteome</keyword>
<reference evidence="3" key="3">
    <citation type="submission" date="2024-05" db="EMBL/GenBank/DDBJ databases">
        <title>Yangia mangrovi SAOS 153D genome.</title>
        <authorList>
            <person name="Verma A."/>
            <person name="Pal Y."/>
            <person name="Sundharam S."/>
            <person name="Bisht B."/>
            <person name="Srinivasan K."/>
        </authorList>
    </citation>
    <scope>NUCLEOTIDE SEQUENCE</scope>
    <source>
        <strain evidence="3">SAOS 153D</strain>
    </source>
</reference>
<name>A0A2A3JN62_9RHOB</name>
<evidence type="ECO:0000313" key="5">
    <source>
        <dbReference type="Proteomes" id="UP000217448"/>
    </source>
</evidence>
<gene>
    <name evidence="3" type="ORF">CLG85_013410</name>
    <name evidence="4" type="ORF">CLG85_24455</name>
</gene>
<reference evidence="5" key="2">
    <citation type="submission" date="2023-07" db="EMBL/GenBank/DDBJ databases">
        <title>Yangia mangrovi SAOS 153D genome.</title>
        <authorList>
            <person name="Verma A."/>
            <person name="Pal Y."/>
            <person name="Sundharam S."/>
            <person name="Bisht B."/>
            <person name="Srinivasan K."/>
        </authorList>
    </citation>
    <scope>NUCLEOTIDE SEQUENCE [LARGE SCALE GENOMIC DNA]</scope>
    <source>
        <strain evidence="5">SAOS 153D</strain>
    </source>
</reference>
<dbReference type="EMBL" id="NTHN02000023">
    <property type="protein sequence ID" value="MCT4371259.1"/>
    <property type="molecule type" value="Genomic_DNA"/>
</dbReference>
<dbReference type="PANTHER" id="PTHR48081:SF8">
    <property type="entry name" value="ALPHA_BETA HYDROLASE FOLD-3 DOMAIN-CONTAINING PROTEIN-RELATED"/>
    <property type="match status" value="1"/>
</dbReference>
<evidence type="ECO:0000313" key="4">
    <source>
        <dbReference type="EMBL" id="PBD16646.1"/>
    </source>
</evidence>
<sequence>MDYRSYLSPEIVAFVDETIAFYPEDLDPRDWPAQRAVYDRMAAHFHRGRPEGLAVLDCEMNGVPVRLYGAVSPVTVVYAHGGGFVLGGLESHDDVCAEMAQRTGCRVVSVDYRLAPENPGLAAYEDLVRVVELCCVEGPVILCGDSAGASLSATVSGTRADLGLRGQVLVYPGLGFPHEGGSFEQHAEAPLLSARDLGTYREVLGGDPDDPRLVPAKGTLSALPPTWLFPAECDPLHDDALRYAEAARAQVPRCTCRATPGWCMVGCGRAT</sequence>
<dbReference type="SUPFAM" id="SSF53474">
    <property type="entry name" value="alpha/beta-Hydrolases"/>
    <property type="match status" value="1"/>
</dbReference>
<dbReference type="OrthoDB" id="9806180at2"/>
<dbReference type="AlphaFoldDB" id="A0A2A3JN62"/>
<protein>
    <submittedName>
        <fullName evidence="3">Alpha/beta hydrolase</fullName>
    </submittedName>
</protein>
<evidence type="ECO:0000256" key="1">
    <source>
        <dbReference type="ARBA" id="ARBA00022801"/>
    </source>
</evidence>
<dbReference type="InterPro" id="IPR013094">
    <property type="entry name" value="AB_hydrolase_3"/>
</dbReference>
<accession>A0A2A3JN62</accession>
<organism evidence="4">
    <name type="scientific">Alloyangia mangrovi</name>
    <dbReference type="NCBI Taxonomy" id="1779329"/>
    <lineage>
        <taxon>Bacteria</taxon>
        <taxon>Pseudomonadati</taxon>
        <taxon>Pseudomonadota</taxon>
        <taxon>Alphaproteobacteria</taxon>
        <taxon>Rhodobacterales</taxon>
        <taxon>Roseobacteraceae</taxon>
        <taxon>Alloyangia</taxon>
    </lineage>
</organism>
<keyword evidence="1 3" id="KW-0378">Hydrolase</keyword>
<dbReference type="RefSeq" id="WP_095884443.1">
    <property type="nucleotide sequence ID" value="NZ_NTHN02000023.1"/>
</dbReference>
<comment type="caution">
    <text evidence="4">The sequence shown here is derived from an EMBL/GenBank/DDBJ whole genome shotgun (WGS) entry which is preliminary data.</text>
</comment>